<protein>
    <submittedName>
        <fullName evidence="2">Uncharacterized protein</fullName>
    </submittedName>
</protein>
<sequence>MKLVYFSSSLLIASKPFSSVAIELSAVKKEKVSQRSWQQRTEDREILEQAKPIIFPGEEKQSEGRTPPGAVKKRARFADEVGGKVSETYQGTKKPKDQRPKGTKKVQIGAPTAVKKTHFSTVALPEDKLVELLGYHKIDDPSLASKYTFQVEEKISADGDKYCEVGPDDGSGYFISLLLKGKGEPIGTKEVICRGGSHVKGNGEDVLHEDSQTGLIKVFKDPLAQDRFKDVNQYGKCTLTVDALSQKIVDIEDVGSRGSYYALDKALCNLYAEAAKNATSVRQETRV</sequence>
<evidence type="ECO:0000313" key="2">
    <source>
        <dbReference type="EMBL" id="KAF4671096.1"/>
    </source>
</evidence>
<gene>
    <name evidence="2" type="ORF">FOL47_001686</name>
</gene>
<evidence type="ECO:0000313" key="3">
    <source>
        <dbReference type="Proteomes" id="UP000591131"/>
    </source>
</evidence>
<dbReference type="AlphaFoldDB" id="A0A7J6MI26"/>
<evidence type="ECO:0000256" key="1">
    <source>
        <dbReference type="SAM" id="MobiDB-lite"/>
    </source>
</evidence>
<accession>A0A7J6MI26</accession>
<dbReference type="EMBL" id="JAAPAO010000141">
    <property type="protein sequence ID" value="KAF4671096.1"/>
    <property type="molecule type" value="Genomic_DNA"/>
</dbReference>
<comment type="caution">
    <text evidence="2">The sequence shown here is derived from an EMBL/GenBank/DDBJ whole genome shotgun (WGS) entry which is preliminary data.</text>
</comment>
<proteinExistence type="predicted"/>
<name>A0A7J6MI26_PERCH</name>
<reference evidence="2 3" key="1">
    <citation type="submission" date="2020-04" db="EMBL/GenBank/DDBJ databases">
        <title>Perkinsus chesapeaki whole genome sequence.</title>
        <authorList>
            <person name="Bogema D.R."/>
        </authorList>
    </citation>
    <scope>NUCLEOTIDE SEQUENCE [LARGE SCALE GENOMIC DNA]</scope>
    <source>
        <strain evidence="2">ATCC PRA-425</strain>
    </source>
</reference>
<dbReference type="Proteomes" id="UP000591131">
    <property type="component" value="Unassembled WGS sequence"/>
</dbReference>
<feature type="region of interest" description="Disordered" evidence="1">
    <location>
        <begin position="84"/>
        <end position="107"/>
    </location>
</feature>
<organism evidence="2 3">
    <name type="scientific">Perkinsus chesapeaki</name>
    <name type="common">Clam parasite</name>
    <name type="synonym">Perkinsus andrewsi</name>
    <dbReference type="NCBI Taxonomy" id="330153"/>
    <lineage>
        <taxon>Eukaryota</taxon>
        <taxon>Sar</taxon>
        <taxon>Alveolata</taxon>
        <taxon>Perkinsozoa</taxon>
        <taxon>Perkinsea</taxon>
        <taxon>Perkinsida</taxon>
        <taxon>Perkinsidae</taxon>
        <taxon>Perkinsus</taxon>
    </lineage>
</organism>
<keyword evidence="3" id="KW-1185">Reference proteome</keyword>